<proteinExistence type="predicted"/>
<evidence type="ECO:0000313" key="2">
    <source>
        <dbReference type="Proteomes" id="UP001218895"/>
    </source>
</evidence>
<sequence length="432" mass="50528">MLKKKSIYLVFAFAILIFMEVISGCTEKDQSSDNLVYSTNYDYPINNLNTTLLNESVQGVSKENTNFEDNKDSSESDAIKEKYNSESNSESLIKDTIDFTIYPVLILKPYDGPDYSKREFITKFEKTSYTVNFDINMSLLTGARASDKSLGIHIAKEPEEIQINYYRSFFEGNYSDEFFDDITKKLRHIKIANGLSEQEYLEYIITFVQQIPYDFMAENTRFPVEVLFDKMGDCDEKSLLLIGLLKSSGYDTALILFPDMGHAVSGIRIIPQGDTGFRMFKADDGRKYLFIEATAPAYIGLYPDEYEEQKAIVIPVSDTGIAYKNYNYVSYIVDSMKKIKNRIIFFENRLQDWYMEISELEEKLKDPYSHYIYQEEYDADFSRYSKLVKDYQEYYKIYQKNVEIYTYIAEHPYDVEGVRRTIFNSKVNEIEY</sequence>
<dbReference type="RefSeq" id="WP_278099081.1">
    <property type="nucleotide sequence ID" value="NZ_CP091092.1"/>
</dbReference>
<name>A0AAF0FKM2_9EURY</name>
<dbReference type="AlphaFoldDB" id="A0AAF0FKM2"/>
<dbReference type="GeneID" id="79950496"/>
<protein>
    <recommendedName>
        <fullName evidence="3">Transglutaminase-like domain-containing protein</fullName>
    </recommendedName>
</protein>
<dbReference type="KEGG" id="manq:L1994_08820"/>
<reference evidence="1" key="1">
    <citation type="submission" date="2022-01" db="EMBL/GenBank/DDBJ databases">
        <title>Complete genome of Methanomicrobium antiquum DSM 21220.</title>
        <authorList>
            <person name="Chen S.-C."/>
            <person name="You Y.-T."/>
            <person name="Zhou Y.-Z."/>
            <person name="Lai M.-C."/>
        </authorList>
    </citation>
    <scope>NUCLEOTIDE SEQUENCE</scope>
    <source>
        <strain evidence="1">DSM 21220</strain>
    </source>
</reference>
<keyword evidence="2" id="KW-1185">Reference proteome</keyword>
<gene>
    <name evidence="1" type="ORF">L1994_08820</name>
</gene>
<dbReference type="Proteomes" id="UP001218895">
    <property type="component" value="Chromosome"/>
</dbReference>
<organism evidence="1 2">
    <name type="scientific">Methanomicrobium antiquum</name>
    <dbReference type="NCBI Taxonomy" id="487686"/>
    <lineage>
        <taxon>Archaea</taxon>
        <taxon>Methanobacteriati</taxon>
        <taxon>Methanobacteriota</taxon>
        <taxon>Stenosarchaea group</taxon>
        <taxon>Methanomicrobia</taxon>
        <taxon>Methanomicrobiales</taxon>
        <taxon>Methanomicrobiaceae</taxon>
        <taxon>Methanomicrobium</taxon>
    </lineage>
</organism>
<dbReference type="EMBL" id="CP091092">
    <property type="protein sequence ID" value="WFN36243.1"/>
    <property type="molecule type" value="Genomic_DNA"/>
</dbReference>
<evidence type="ECO:0000313" key="1">
    <source>
        <dbReference type="EMBL" id="WFN36243.1"/>
    </source>
</evidence>
<accession>A0AAF0FKM2</accession>
<evidence type="ECO:0008006" key="3">
    <source>
        <dbReference type="Google" id="ProtNLM"/>
    </source>
</evidence>